<dbReference type="EMBL" id="MGER01000039">
    <property type="protein sequence ID" value="OGL88097.1"/>
    <property type="molecule type" value="Genomic_DNA"/>
</dbReference>
<name>A0A1F7VDN5_9BACT</name>
<keyword evidence="1" id="KW-1133">Transmembrane helix</keyword>
<dbReference type="AlphaFoldDB" id="A0A1F7VDN5"/>
<keyword evidence="1" id="KW-0472">Membrane</keyword>
<evidence type="ECO:0008006" key="4">
    <source>
        <dbReference type="Google" id="ProtNLM"/>
    </source>
</evidence>
<feature type="transmembrane region" description="Helical" evidence="1">
    <location>
        <begin position="65"/>
        <end position="85"/>
    </location>
</feature>
<accession>A0A1F7VDN5</accession>
<comment type="caution">
    <text evidence="2">The sequence shown here is derived from an EMBL/GenBank/DDBJ whole genome shotgun (WGS) entry which is preliminary data.</text>
</comment>
<protein>
    <recommendedName>
        <fullName evidence="4">Addiction module toxin RelE</fullName>
    </recommendedName>
</protein>
<organism evidence="2 3">
    <name type="scientific">Candidatus Uhrbacteria bacterium RIFCSPLOWO2_02_FULL_49_11</name>
    <dbReference type="NCBI Taxonomy" id="1802409"/>
    <lineage>
        <taxon>Bacteria</taxon>
        <taxon>Candidatus Uhriibacteriota</taxon>
    </lineage>
</organism>
<gene>
    <name evidence="2" type="ORF">A3I42_03625</name>
</gene>
<evidence type="ECO:0000256" key="1">
    <source>
        <dbReference type="SAM" id="Phobius"/>
    </source>
</evidence>
<reference evidence="2 3" key="1">
    <citation type="journal article" date="2016" name="Nat. Commun.">
        <title>Thousands of microbial genomes shed light on interconnected biogeochemical processes in an aquifer system.</title>
        <authorList>
            <person name="Anantharaman K."/>
            <person name="Brown C.T."/>
            <person name="Hug L.A."/>
            <person name="Sharon I."/>
            <person name="Castelle C.J."/>
            <person name="Probst A.J."/>
            <person name="Thomas B.C."/>
            <person name="Singh A."/>
            <person name="Wilkins M.J."/>
            <person name="Karaoz U."/>
            <person name="Brodie E.L."/>
            <person name="Williams K.H."/>
            <person name="Hubbard S.S."/>
            <person name="Banfield J.F."/>
        </authorList>
    </citation>
    <scope>NUCLEOTIDE SEQUENCE [LARGE SCALE GENOMIC DNA]</scope>
</reference>
<evidence type="ECO:0000313" key="3">
    <source>
        <dbReference type="Proteomes" id="UP000178264"/>
    </source>
</evidence>
<sequence length="115" mass="13656">MYHVIILPHFLRQLNTYVKKHRRLKDDVIVCLEQFDARLHAHLGNNVYKVRLKSRDIPRGKSKSFRLIVLLINAGSFLVPISIYFKGDQEDIARKEINDHLETILFELRARQFLM</sequence>
<keyword evidence="1" id="KW-0812">Transmembrane</keyword>
<proteinExistence type="predicted"/>
<dbReference type="Proteomes" id="UP000178264">
    <property type="component" value="Unassembled WGS sequence"/>
</dbReference>
<evidence type="ECO:0000313" key="2">
    <source>
        <dbReference type="EMBL" id="OGL88097.1"/>
    </source>
</evidence>